<dbReference type="Proteomes" id="UP001500151">
    <property type="component" value="Unassembled WGS sequence"/>
</dbReference>
<dbReference type="EMBL" id="BAAASJ010000112">
    <property type="protein sequence ID" value="GAA2655938.1"/>
    <property type="molecule type" value="Genomic_DNA"/>
</dbReference>
<evidence type="ECO:0000313" key="3">
    <source>
        <dbReference type="Proteomes" id="UP001500151"/>
    </source>
</evidence>
<proteinExistence type="predicted"/>
<protein>
    <submittedName>
        <fullName evidence="2">Uncharacterized protein</fullName>
    </submittedName>
</protein>
<organism evidence="2 3">
    <name type="scientific">Streptomyces vastus</name>
    <dbReference type="NCBI Taxonomy" id="285451"/>
    <lineage>
        <taxon>Bacteria</taxon>
        <taxon>Bacillati</taxon>
        <taxon>Actinomycetota</taxon>
        <taxon>Actinomycetes</taxon>
        <taxon>Kitasatosporales</taxon>
        <taxon>Streptomycetaceae</taxon>
        <taxon>Streptomyces</taxon>
    </lineage>
</organism>
<name>A0ABN3RQ77_9ACTN</name>
<comment type="caution">
    <text evidence="2">The sequence shown here is derived from an EMBL/GenBank/DDBJ whole genome shotgun (WGS) entry which is preliminary data.</text>
</comment>
<evidence type="ECO:0000256" key="1">
    <source>
        <dbReference type="SAM" id="MobiDB-lite"/>
    </source>
</evidence>
<evidence type="ECO:0000313" key="2">
    <source>
        <dbReference type="EMBL" id="GAA2655938.1"/>
    </source>
</evidence>
<reference evidence="2 3" key="1">
    <citation type="journal article" date="2019" name="Int. J. Syst. Evol. Microbiol.">
        <title>The Global Catalogue of Microorganisms (GCM) 10K type strain sequencing project: providing services to taxonomists for standard genome sequencing and annotation.</title>
        <authorList>
            <consortium name="The Broad Institute Genomics Platform"/>
            <consortium name="The Broad Institute Genome Sequencing Center for Infectious Disease"/>
            <person name="Wu L."/>
            <person name="Ma J."/>
        </authorList>
    </citation>
    <scope>NUCLEOTIDE SEQUENCE [LARGE SCALE GENOMIC DNA]</scope>
    <source>
        <strain evidence="2 3">JCM 4524</strain>
    </source>
</reference>
<gene>
    <name evidence="2" type="ORF">GCM10010307_69070</name>
</gene>
<keyword evidence="3" id="KW-1185">Reference proteome</keyword>
<accession>A0ABN3RQ77</accession>
<sequence length="101" mass="10707">MSCVPPVVPSYNASAAYAVITEVSIGGDAKATGATLRQTLTDVAYRLTEHAYKLAECKAPRDFPRSCPASRTADDGRGDSQVLRRTRPRAAEPGSTGLIPE</sequence>
<feature type="region of interest" description="Disordered" evidence="1">
    <location>
        <begin position="62"/>
        <end position="101"/>
    </location>
</feature>